<dbReference type="SUPFAM" id="SSF81321">
    <property type="entry name" value="Family A G protein-coupled receptor-like"/>
    <property type="match status" value="1"/>
</dbReference>
<feature type="transmembrane region" description="Helical" evidence="5">
    <location>
        <begin position="14"/>
        <end position="35"/>
    </location>
</feature>
<feature type="transmembrane region" description="Helical" evidence="5">
    <location>
        <begin position="132"/>
        <end position="153"/>
    </location>
</feature>
<dbReference type="AlphaFoldDB" id="A0A4U5MFQ9"/>
<evidence type="ECO:0000313" key="7">
    <source>
        <dbReference type="EMBL" id="TKR68067.1"/>
    </source>
</evidence>
<dbReference type="EMBL" id="AZBU02000008">
    <property type="protein sequence ID" value="TKR68067.1"/>
    <property type="molecule type" value="Genomic_DNA"/>
</dbReference>
<keyword evidence="8" id="KW-1185">Reference proteome</keyword>
<keyword evidence="4 5" id="KW-0472">Membrane</keyword>
<proteinExistence type="predicted"/>
<dbReference type="GO" id="GO:0016020">
    <property type="term" value="C:membrane"/>
    <property type="evidence" value="ECO:0007669"/>
    <property type="project" value="UniProtKB-SubCell"/>
</dbReference>
<feature type="transmembrane region" description="Helical" evidence="5">
    <location>
        <begin position="253"/>
        <end position="271"/>
    </location>
</feature>
<dbReference type="PANTHER" id="PTHR23360">
    <property type="entry name" value="G-PROTEIN COUPLED RECEPTORS FAMILY 1 PROFILE DOMAIN-CONTAINING PROTEIN-RELATED"/>
    <property type="match status" value="1"/>
</dbReference>
<reference evidence="7 8" key="1">
    <citation type="journal article" date="2015" name="Genome Biol.">
        <title>Comparative genomics of Steinernema reveals deeply conserved gene regulatory networks.</title>
        <authorList>
            <person name="Dillman A.R."/>
            <person name="Macchietto M."/>
            <person name="Porter C.F."/>
            <person name="Rogers A."/>
            <person name="Williams B."/>
            <person name="Antoshechkin I."/>
            <person name="Lee M.M."/>
            <person name="Goodwin Z."/>
            <person name="Lu X."/>
            <person name="Lewis E.E."/>
            <person name="Goodrich-Blair H."/>
            <person name="Stock S.P."/>
            <person name="Adams B.J."/>
            <person name="Sternberg P.W."/>
            <person name="Mortazavi A."/>
        </authorList>
    </citation>
    <scope>NUCLEOTIDE SEQUENCE [LARGE SCALE GENOMIC DNA]</scope>
    <source>
        <strain evidence="7 8">ALL</strain>
    </source>
</reference>
<dbReference type="PANTHER" id="PTHR23360:SF26">
    <property type="entry name" value="G-PROTEIN COUPLED RECEPTORS FAMILY 1 PROFILE DOMAIN-CONTAINING PROTEIN"/>
    <property type="match status" value="1"/>
</dbReference>
<evidence type="ECO:0000256" key="3">
    <source>
        <dbReference type="ARBA" id="ARBA00022989"/>
    </source>
</evidence>
<dbReference type="Gene3D" id="1.20.1070.10">
    <property type="entry name" value="Rhodopsin 7-helix transmembrane proteins"/>
    <property type="match status" value="1"/>
</dbReference>
<feature type="transmembrane region" description="Helical" evidence="5">
    <location>
        <begin position="216"/>
        <end position="241"/>
    </location>
</feature>
<sequence length="274" mass="30569">MSKSIALLPLQSKLYVGFGSLAVLLNFPIVLVILLSSLRKRKEFITITGFCLVGALSGLTYASLGLYRLLVFHEGKETDLVSRRFCSLQLSQNLSIFCNRVVSAVVFLNAVDRFLAVIKPIFYFRLSTKCAVLANLLVFLHALIPNILSYALSQDDLEENVSIMCFSYQNVDQALGFALQVLRIASAFISILLYVPVTVKLFQYTKSRNRASFEKLTQITITAMITSLDAVVILIPDVILACAFRKSAQVAMGFYNFIIFKNSLNAVIYVFREG</sequence>
<evidence type="ECO:0000256" key="1">
    <source>
        <dbReference type="ARBA" id="ARBA00004370"/>
    </source>
</evidence>
<evidence type="ECO:0000256" key="5">
    <source>
        <dbReference type="SAM" id="Phobius"/>
    </source>
</evidence>
<dbReference type="InterPro" id="IPR017452">
    <property type="entry name" value="GPCR_Rhodpsn_7TM"/>
</dbReference>
<dbReference type="PROSITE" id="PS50262">
    <property type="entry name" value="G_PROTEIN_RECEP_F1_2"/>
    <property type="match status" value="1"/>
</dbReference>
<feature type="transmembrane region" description="Helical" evidence="5">
    <location>
        <begin position="47"/>
        <end position="70"/>
    </location>
</feature>
<gene>
    <name evidence="7" type="ORF">L596_024109</name>
</gene>
<feature type="domain" description="G-protein coupled receptors family 1 profile" evidence="6">
    <location>
        <begin position="25"/>
        <end position="269"/>
    </location>
</feature>
<dbReference type="InterPro" id="IPR047130">
    <property type="entry name" value="7TM_GPCR_Srsx_nematod"/>
</dbReference>
<accession>A0A4U5MFQ9</accession>
<comment type="caution">
    <text evidence="7">The sequence shown here is derived from an EMBL/GenBank/DDBJ whole genome shotgun (WGS) entry which is preliminary data.</text>
</comment>
<evidence type="ECO:0000259" key="6">
    <source>
        <dbReference type="PROSITE" id="PS50262"/>
    </source>
</evidence>
<feature type="transmembrane region" description="Helical" evidence="5">
    <location>
        <begin position="173"/>
        <end position="195"/>
    </location>
</feature>
<evidence type="ECO:0000256" key="2">
    <source>
        <dbReference type="ARBA" id="ARBA00022692"/>
    </source>
</evidence>
<name>A0A4U5MFQ9_STECR</name>
<keyword evidence="3 5" id="KW-1133">Transmembrane helix</keyword>
<dbReference type="OrthoDB" id="5869434at2759"/>
<reference evidence="7 8" key="2">
    <citation type="journal article" date="2019" name="G3 (Bethesda)">
        <title>Hybrid Assembly of the Genome of the Entomopathogenic Nematode Steinernema carpocapsae Identifies the X-Chromosome.</title>
        <authorList>
            <person name="Serra L."/>
            <person name="Macchietto M."/>
            <person name="Macias-Munoz A."/>
            <person name="McGill C.J."/>
            <person name="Rodriguez I.M."/>
            <person name="Rodriguez B."/>
            <person name="Murad R."/>
            <person name="Mortazavi A."/>
        </authorList>
    </citation>
    <scope>NUCLEOTIDE SEQUENCE [LARGE SCALE GENOMIC DNA]</scope>
    <source>
        <strain evidence="7 8">ALL</strain>
    </source>
</reference>
<evidence type="ECO:0000256" key="4">
    <source>
        <dbReference type="ARBA" id="ARBA00023136"/>
    </source>
</evidence>
<protein>
    <recommendedName>
        <fullName evidence="6">G-protein coupled receptors family 1 profile domain-containing protein</fullName>
    </recommendedName>
</protein>
<comment type="subcellular location">
    <subcellularLocation>
        <location evidence="1">Membrane</location>
    </subcellularLocation>
</comment>
<evidence type="ECO:0000313" key="8">
    <source>
        <dbReference type="Proteomes" id="UP000298663"/>
    </source>
</evidence>
<keyword evidence="2 5" id="KW-0812">Transmembrane</keyword>
<organism evidence="7 8">
    <name type="scientific">Steinernema carpocapsae</name>
    <name type="common">Entomopathogenic nematode</name>
    <dbReference type="NCBI Taxonomy" id="34508"/>
    <lineage>
        <taxon>Eukaryota</taxon>
        <taxon>Metazoa</taxon>
        <taxon>Ecdysozoa</taxon>
        <taxon>Nematoda</taxon>
        <taxon>Chromadorea</taxon>
        <taxon>Rhabditida</taxon>
        <taxon>Tylenchina</taxon>
        <taxon>Panagrolaimomorpha</taxon>
        <taxon>Strongyloidoidea</taxon>
        <taxon>Steinernematidae</taxon>
        <taxon>Steinernema</taxon>
    </lineage>
</organism>
<dbReference type="Proteomes" id="UP000298663">
    <property type="component" value="Unassembled WGS sequence"/>
</dbReference>